<dbReference type="PROSITE" id="PS50089">
    <property type="entry name" value="ZF_RING_2"/>
    <property type="match status" value="1"/>
</dbReference>
<evidence type="ECO:0000259" key="15">
    <source>
        <dbReference type="PROSITE" id="PS51873"/>
    </source>
</evidence>
<evidence type="ECO:0000256" key="5">
    <source>
        <dbReference type="ARBA" id="ARBA00012251"/>
    </source>
</evidence>
<evidence type="ECO:0000256" key="11">
    <source>
        <dbReference type="ARBA" id="ARBA00022833"/>
    </source>
</evidence>
<evidence type="ECO:0000313" key="16">
    <source>
        <dbReference type="EMBL" id="CAD7702037.1"/>
    </source>
</evidence>
<dbReference type="Pfam" id="PF21235">
    <property type="entry name" value="UBA_ARI1"/>
    <property type="match status" value="1"/>
</dbReference>
<comment type="pathway">
    <text evidence="3">Protein modification; protein ubiquitination.</text>
</comment>
<dbReference type="EC" id="2.3.2.31" evidence="5"/>
<comment type="caution">
    <text evidence="16">The sequence shown here is derived from an EMBL/GenBank/DDBJ whole genome shotgun (WGS) entry which is preliminary data.</text>
</comment>
<dbReference type="GO" id="GO:0061630">
    <property type="term" value="F:ubiquitin protein ligase activity"/>
    <property type="evidence" value="ECO:0007669"/>
    <property type="project" value="UniProtKB-EC"/>
</dbReference>
<feature type="compositionally biased region" description="Acidic residues" evidence="13">
    <location>
        <begin position="1"/>
        <end position="21"/>
    </location>
</feature>
<evidence type="ECO:0000256" key="2">
    <source>
        <dbReference type="ARBA" id="ARBA00003976"/>
    </source>
</evidence>
<dbReference type="CDD" id="cd22586">
    <property type="entry name" value="Rcat_RBR_ARI1-like"/>
    <property type="match status" value="1"/>
</dbReference>
<dbReference type="InterPro" id="IPR013083">
    <property type="entry name" value="Znf_RING/FYVE/PHD"/>
</dbReference>
<organism evidence="16 17">
    <name type="scientific">Ostreobium quekettii</name>
    <dbReference type="NCBI Taxonomy" id="121088"/>
    <lineage>
        <taxon>Eukaryota</taxon>
        <taxon>Viridiplantae</taxon>
        <taxon>Chlorophyta</taxon>
        <taxon>core chlorophytes</taxon>
        <taxon>Ulvophyceae</taxon>
        <taxon>TCBD clade</taxon>
        <taxon>Bryopsidales</taxon>
        <taxon>Ostreobineae</taxon>
        <taxon>Ostreobiaceae</taxon>
        <taxon>Ostreobium</taxon>
    </lineage>
</organism>
<evidence type="ECO:0000256" key="6">
    <source>
        <dbReference type="ARBA" id="ARBA00022679"/>
    </source>
</evidence>
<dbReference type="PANTHER" id="PTHR11685">
    <property type="entry name" value="RBR FAMILY RING FINGER AND IBR DOMAIN-CONTAINING"/>
    <property type="match status" value="1"/>
</dbReference>
<protein>
    <recommendedName>
        <fullName evidence="5">RBR-type E3 ubiquitin transferase</fullName>
        <ecNumber evidence="5">2.3.2.31</ecNumber>
    </recommendedName>
</protein>
<dbReference type="Pfam" id="PF01485">
    <property type="entry name" value="IBR"/>
    <property type="match status" value="1"/>
</dbReference>
<dbReference type="SUPFAM" id="SSF57850">
    <property type="entry name" value="RING/U-box"/>
    <property type="match status" value="3"/>
</dbReference>
<accession>A0A8S1J7K5</accession>
<dbReference type="Gene3D" id="1.20.120.1750">
    <property type="match status" value="1"/>
</dbReference>
<dbReference type="Pfam" id="PF22605">
    <property type="entry name" value="IBR_2"/>
    <property type="match status" value="1"/>
</dbReference>
<dbReference type="Gene3D" id="3.30.40.10">
    <property type="entry name" value="Zinc/RING finger domain, C3HC4 (zinc finger)"/>
    <property type="match status" value="1"/>
</dbReference>
<comment type="catalytic activity">
    <reaction evidence="1">
        <text>[E2 ubiquitin-conjugating enzyme]-S-ubiquitinyl-L-cysteine + [acceptor protein]-L-lysine = [E2 ubiquitin-conjugating enzyme]-L-cysteine + [acceptor protein]-N(6)-ubiquitinyl-L-lysine.</text>
        <dbReference type="EC" id="2.3.2.31"/>
    </reaction>
</comment>
<dbReference type="OrthoDB" id="10009520at2759"/>
<dbReference type="GO" id="GO:0016567">
    <property type="term" value="P:protein ubiquitination"/>
    <property type="evidence" value="ECO:0007669"/>
    <property type="project" value="InterPro"/>
</dbReference>
<dbReference type="FunFam" id="3.30.40.10:FF:000019">
    <property type="entry name" value="RBR-type E3 ubiquitin transferase"/>
    <property type="match status" value="1"/>
</dbReference>
<dbReference type="InterPro" id="IPR001841">
    <property type="entry name" value="Znf_RING"/>
</dbReference>
<dbReference type="SMART" id="SM00647">
    <property type="entry name" value="IBR"/>
    <property type="match status" value="2"/>
</dbReference>
<reference evidence="16" key="1">
    <citation type="submission" date="2020-12" db="EMBL/GenBank/DDBJ databases">
        <authorList>
            <person name="Iha C."/>
        </authorList>
    </citation>
    <scope>NUCLEOTIDE SEQUENCE</scope>
</reference>
<keyword evidence="8" id="KW-0677">Repeat</keyword>
<dbReference type="AlphaFoldDB" id="A0A8S1J7K5"/>
<proteinExistence type="inferred from homology"/>
<dbReference type="PROSITE" id="PS51873">
    <property type="entry name" value="TRIAD"/>
    <property type="match status" value="1"/>
</dbReference>
<dbReference type="InterPro" id="IPR044066">
    <property type="entry name" value="TRIAD_supradom"/>
</dbReference>
<keyword evidence="11" id="KW-0862">Zinc</keyword>
<dbReference type="InterPro" id="IPR045840">
    <property type="entry name" value="Ariadne"/>
</dbReference>
<keyword evidence="17" id="KW-1185">Reference proteome</keyword>
<evidence type="ECO:0000259" key="14">
    <source>
        <dbReference type="PROSITE" id="PS50089"/>
    </source>
</evidence>
<evidence type="ECO:0000256" key="1">
    <source>
        <dbReference type="ARBA" id="ARBA00001798"/>
    </source>
</evidence>
<dbReference type="Pfam" id="PF19422">
    <property type="entry name" value="Ariadne"/>
    <property type="match status" value="1"/>
</dbReference>
<keyword evidence="6" id="KW-0808">Transferase</keyword>
<dbReference type="CDD" id="cd20346">
    <property type="entry name" value="BRcat_RBR_ANKIB1"/>
    <property type="match status" value="1"/>
</dbReference>
<dbReference type="InterPro" id="IPR002867">
    <property type="entry name" value="IBR_dom"/>
</dbReference>
<feature type="region of interest" description="Disordered" evidence="13">
    <location>
        <begin position="1"/>
        <end position="47"/>
    </location>
</feature>
<evidence type="ECO:0000256" key="3">
    <source>
        <dbReference type="ARBA" id="ARBA00004906"/>
    </source>
</evidence>
<dbReference type="InterPro" id="IPR048962">
    <property type="entry name" value="ARIH1-like_UBL"/>
</dbReference>
<dbReference type="InterPro" id="IPR031127">
    <property type="entry name" value="E3_UB_ligase_RBR"/>
</dbReference>
<comment type="function">
    <text evidence="2">Might act as an E3 ubiquitin-protein ligase, or as part of E3 complex, which accepts ubiquitin from specific E2 ubiquitin-conjugating enzymes and then transfers it to substrates.</text>
</comment>
<evidence type="ECO:0000256" key="10">
    <source>
        <dbReference type="ARBA" id="ARBA00022786"/>
    </source>
</evidence>
<evidence type="ECO:0000256" key="9">
    <source>
        <dbReference type="ARBA" id="ARBA00022771"/>
    </source>
</evidence>
<keyword evidence="10" id="KW-0833">Ubl conjugation pathway</keyword>
<evidence type="ECO:0000256" key="12">
    <source>
        <dbReference type="PROSITE-ProRule" id="PRU00175"/>
    </source>
</evidence>
<evidence type="ECO:0000256" key="13">
    <source>
        <dbReference type="SAM" id="MobiDB-lite"/>
    </source>
</evidence>
<dbReference type="CDD" id="cd16773">
    <property type="entry name" value="RING-HC_RBR_TRIAD1"/>
    <property type="match status" value="1"/>
</dbReference>
<dbReference type="GO" id="GO:0008270">
    <property type="term" value="F:zinc ion binding"/>
    <property type="evidence" value="ECO:0007669"/>
    <property type="project" value="UniProtKB-KW"/>
</dbReference>
<dbReference type="InterPro" id="IPR054694">
    <property type="entry name" value="Parkin-like_IBR"/>
</dbReference>
<sequence>MADDSDLCSDYYDDDEDDESDQLYQVDSGNDYLGEDTQPEASSSRKQEWTVIDQCTLAKLQNGALEAVSGIMGCSRSTARKLLVHFRWDKESLMCTVADKGQEVVYRAAGVTSAVELEDPSASMAEVDCGSCLCSVARNECTSMECGHIFCNSCWQQYFDVQISDGNSRRLRCMAFRCGAICDEGKVGELLPDSSPALKRYQQALLESYIEDNQNVRWCPSAPHCGRAIQVDGDHYCEPQCCCGLMFCFKCGDLPHSPATCEMFQIWKQKSQDDSETKNWLCAHTKPCPKCKNPVEKNGGCNLVVCRCGQAFCWLCGSATGTDHTWTRISGHECGRWKDDMDKKVDEASRNHKRYMHYFERWKGHMDSLAKEDELRADVLTSVENLENADNELNDYSWITFGLDQVLVARRILSSSYVFAFFMFGNDMFKSEISEERNLANKELFEDQQQMLEAELERLSHLLEDAQKPANKSMQLRMLVINSKDSIHRRIVNLYNTLENDILSQLTQSASSIAPYTGK</sequence>
<name>A0A8S1J7K5_9CHLO</name>
<keyword evidence="7" id="KW-0479">Metal-binding</keyword>
<feature type="domain" description="RING-type" evidence="14">
    <location>
        <begin position="129"/>
        <end position="177"/>
    </location>
</feature>
<dbReference type="Proteomes" id="UP000708148">
    <property type="component" value="Unassembled WGS sequence"/>
</dbReference>
<dbReference type="EMBL" id="CAJHUC010001692">
    <property type="protein sequence ID" value="CAD7702037.1"/>
    <property type="molecule type" value="Genomic_DNA"/>
</dbReference>
<evidence type="ECO:0000313" key="17">
    <source>
        <dbReference type="Proteomes" id="UP000708148"/>
    </source>
</evidence>
<keyword evidence="9 12" id="KW-0863">Zinc-finger</keyword>
<gene>
    <name evidence="16" type="ORF">OSTQU699_LOCUS7394</name>
</gene>
<evidence type="ECO:0000256" key="8">
    <source>
        <dbReference type="ARBA" id="ARBA00022737"/>
    </source>
</evidence>
<evidence type="ECO:0000256" key="7">
    <source>
        <dbReference type="ARBA" id="ARBA00022723"/>
    </source>
</evidence>
<evidence type="ECO:0000256" key="4">
    <source>
        <dbReference type="ARBA" id="ARBA00005884"/>
    </source>
</evidence>
<feature type="domain" description="RING-type" evidence="15">
    <location>
        <begin position="125"/>
        <end position="338"/>
    </location>
</feature>
<comment type="similarity">
    <text evidence="4">Belongs to the RBR family. Ariadne subfamily.</text>
</comment>